<dbReference type="InterPro" id="IPR011576">
    <property type="entry name" value="Pyridox_Oxase_N"/>
</dbReference>
<comment type="caution">
    <text evidence="2">The sequence shown here is derived from an EMBL/GenBank/DDBJ whole genome shotgun (WGS) entry which is preliminary data.</text>
</comment>
<dbReference type="AlphaFoldDB" id="A0A812XXK9"/>
<name>A0A812XXK9_SYMPI</name>
<reference evidence="2" key="1">
    <citation type="submission" date="2021-02" db="EMBL/GenBank/DDBJ databases">
        <authorList>
            <person name="Dougan E. K."/>
            <person name="Rhodes N."/>
            <person name="Thang M."/>
            <person name="Chan C."/>
        </authorList>
    </citation>
    <scope>NUCLEOTIDE SEQUENCE</scope>
</reference>
<dbReference type="SUPFAM" id="SSF50475">
    <property type="entry name" value="FMN-binding split barrel"/>
    <property type="match status" value="1"/>
</dbReference>
<keyword evidence="3" id="KW-1185">Reference proteome</keyword>
<dbReference type="EMBL" id="CAJNIZ010046759">
    <property type="protein sequence ID" value="CAE7755958.1"/>
    <property type="molecule type" value="Genomic_DNA"/>
</dbReference>
<proteinExistence type="predicted"/>
<dbReference type="PANTHER" id="PTHR39336:SF1">
    <property type="entry name" value="PYRIDOXAMINE PHOSPHATE OXIDASE FAMILY PROTEIN (AFU_ORTHOLOGUE AFUA_6G11440)"/>
    <property type="match status" value="1"/>
</dbReference>
<dbReference type="InterPro" id="IPR012349">
    <property type="entry name" value="Split_barrel_FMN-bd"/>
</dbReference>
<protein>
    <submittedName>
        <fullName evidence="2">UstO protein</fullName>
    </submittedName>
</protein>
<evidence type="ECO:0000259" key="1">
    <source>
        <dbReference type="Pfam" id="PF01243"/>
    </source>
</evidence>
<dbReference type="Proteomes" id="UP000649617">
    <property type="component" value="Unassembled WGS sequence"/>
</dbReference>
<evidence type="ECO:0000313" key="3">
    <source>
        <dbReference type="Proteomes" id="UP000649617"/>
    </source>
</evidence>
<dbReference type="OrthoDB" id="539398at2759"/>
<feature type="domain" description="Pyridoxamine 5'-phosphate oxidase N-terminal" evidence="1">
    <location>
        <begin position="10"/>
        <end position="136"/>
    </location>
</feature>
<dbReference type="PANTHER" id="PTHR39336">
    <property type="entry name" value="PYRIDOXAMINE PHOSPHATE OXIDASE FAMILY PROTEIN (AFU_ORTHOLOGUE AFUA_6G11440)"/>
    <property type="match status" value="1"/>
</dbReference>
<evidence type="ECO:0000313" key="2">
    <source>
        <dbReference type="EMBL" id="CAE7755958.1"/>
    </source>
</evidence>
<organism evidence="2 3">
    <name type="scientific">Symbiodinium pilosum</name>
    <name type="common">Dinoflagellate</name>
    <dbReference type="NCBI Taxonomy" id="2952"/>
    <lineage>
        <taxon>Eukaryota</taxon>
        <taxon>Sar</taxon>
        <taxon>Alveolata</taxon>
        <taxon>Dinophyceae</taxon>
        <taxon>Suessiales</taxon>
        <taxon>Symbiodiniaceae</taxon>
        <taxon>Symbiodinium</taxon>
    </lineage>
</organism>
<dbReference type="Gene3D" id="2.30.110.10">
    <property type="entry name" value="Electron Transport, Fmn-binding Protein, Chain A"/>
    <property type="match status" value="1"/>
</dbReference>
<gene>
    <name evidence="2" type="primary">ustO</name>
    <name evidence="2" type="ORF">SPIL2461_LOCUS21971</name>
</gene>
<feature type="non-terminal residue" evidence="2">
    <location>
        <position position="1"/>
    </location>
</feature>
<sequence>MGKTYDSISEDQVTWLKKQKVFFVASAAAKGHVNVSPKGYTAGTFAVLSPNKVAYLDFTGSGAETIAHSLQNDRITIMFVAFEGDPIIMRLFGNMHAIQKDAVPADLRAKFGEEFLNSNGFRAVIVIDVHRVQSSCGFSIPFFDYVGERPVLMDFWAKKTAQETDDYRVLKNSFSIDLLPSIGHRMFNPKAPVVAPRFRAGFWFGFKDVTLQERLNAWLQRALGPLSWLTT</sequence>
<dbReference type="Pfam" id="PF01243">
    <property type="entry name" value="PNPOx_N"/>
    <property type="match status" value="1"/>
</dbReference>
<accession>A0A812XXK9</accession>